<sequence length="50" mass="5930">MRQCSLKCRTLQILDEIYRNHFPTGTWVGVKELALPDFMIEIEIEGYKEN</sequence>
<name>A0AA37STP2_9BACT</name>
<dbReference type="InterPro" id="IPR035959">
    <property type="entry name" value="RutC-like_sf"/>
</dbReference>
<reference evidence="1" key="2">
    <citation type="submission" date="2023-01" db="EMBL/GenBank/DDBJ databases">
        <title>Draft genome sequence of Portibacter lacus strain NBRC 108769.</title>
        <authorList>
            <person name="Sun Q."/>
            <person name="Mori K."/>
        </authorList>
    </citation>
    <scope>NUCLEOTIDE SEQUENCE</scope>
    <source>
        <strain evidence="1">NBRC 108769</strain>
    </source>
</reference>
<evidence type="ECO:0000313" key="1">
    <source>
        <dbReference type="EMBL" id="GLR19120.1"/>
    </source>
</evidence>
<evidence type="ECO:0000313" key="2">
    <source>
        <dbReference type="Proteomes" id="UP001156666"/>
    </source>
</evidence>
<gene>
    <name evidence="1" type="ORF">GCM10007940_37360</name>
</gene>
<organism evidence="1 2">
    <name type="scientific">Portibacter lacus</name>
    <dbReference type="NCBI Taxonomy" id="1099794"/>
    <lineage>
        <taxon>Bacteria</taxon>
        <taxon>Pseudomonadati</taxon>
        <taxon>Bacteroidota</taxon>
        <taxon>Saprospiria</taxon>
        <taxon>Saprospirales</taxon>
        <taxon>Haliscomenobacteraceae</taxon>
        <taxon>Portibacter</taxon>
    </lineage>
</organism>
<evidence type="ECO:0008006" key="3">
    <source>
        <dbReference type="Google" id="ProtNLM"/>
    </source>
</evidence>
<dbReference type="Proteomes" id="UP001156666">
    <property type="component" value="Unassembled WGS sequence"/>
</dbReference>
<accession>A0AA37STP2</accession>
<dbReference type="SUPFAM" id="SSF55298">
    <property type="entry name" value="YjgF-like"/>
    <property type="match status" value="1"/>
</dbReference>
<keyword evidence="2" id="KW-1185">Reference proteome</keyword>
<comment type="caution">
    <text evidence="1">The sequence shown here is derived from an EMBL/GenBank/DDBJ whole genome shotgun (WGS) entry which is preliminary data.</text>
</comment>
<protein>
    <recommendedName>
        <fullName evidence="3">RidA family protein</fullName>
    </recommendedName>
</protein>
<dbReference type="EMBL" id="BSOH01000027">
    <property type="protein sequence ID" value="GLR19120.1"/>
    <property type="molecule type" value="Genomic_DNA"/>
</dbReference>
<proteinExistence type="predicted"/>
<dbReference type="AlphaFoldDB" id="A0AA37STP2"/>
<reference evidence="1" key="1">
    <citation type="journal article" date="2014" name="Int. J. Syst. Evol. Microbiol.">
        <title>Complete genome sequence of Corynebacterium casei LMG S-19264T (=DSM 44701T), isolated from a smear-ripened cheese.</title>
        <authorList>
            <consortium name="US DOE Joint Genome Institute (JGI-PGF)"/>
            <person name="Walter F."/>
            <person name="Albersmeier A."/>
            <person name="Kalinowski J."/>
            <person name="Ruckert C."/>
        </authorList>
    </citation>
    <scope>NUCLEOTIDE SEQUENCE</scope>
    <source>
        <strain evidence="1">NBRC 108769</strain>
    </source>
</reference>